<dbReference type="InterPro" id="IPR053281">
    <property type="entry name" value="Double_zinc_ribbon"/>
</dbReference>
<dbReference type="PANTHER" id="PTHR36718:SF1">
    <property type="entry name" value="DOUBLE ZINC RIBBON PROTEIN MJ0416"/>
    <property type="match status" value="1"/>
</dbReference>
<dbReference type="AlphaFoldDB" id="A0A1M6E4L8"/>
<dbReference type="STRING" id="1122184.SAMN02745176_01417"/>
<keyword evidence="3" id="KW-1185">Reference proteome</keyword>
<evidence type="ECO:0000313" key="3">
    <source>
        <dbReference type="Proteomes" id="UP000184442"/>
    </source>
</evidence>
<dbReference type="RefSeq" id="WP_073025526.1">
    <property type="nucleotide sequence ID" value="NZ_FQZS01000008.1"/>
</dbReference>
<dbReference type="PANTHER" id="PTHR36718">
    <property type="entry name" value="OS05G0435400 PROTEIN"/>
    <property type="match status" value="1"/>
</dbReference>
<dbReference type="Pfam" id="PF17032">
    <property type="entry name" value="Zn_ribbon_15"/>
    <property type="match status" value="1"/>
</dbReference>
<dbReference type="Gene3D" id="2.20.20.30">
    <property type="entry name" value="reverse gyrase domain"/>
    <property type="match status" value="1"/>
</dbReference>
<dbReference type="OrthoDB" id="4377018at2"/>
<protein>
    <submittedName>
        <fullName evidence="2">Zinc-ribbon family protein</fullName>
    </submittedName>
</protein>
<dbReference type="EMBL" id="FQZS01000008">
    <property type="protein sequence ID" value="SHI80446.1"/>
    <property type="molecule type" value="Genomic_DNA"/>
</dbReference>
<dbReference type="InterPro" id="IPR031493">
    <property type="entry name" value="Zinc_ribbon_15"/>
</dbReference>
<gene>
    <name evidence="2" type="ORF">SAMN02745176_01417</name>
</gene>
<dbReference type="SUPFAM" id="SSF48695">
    <property type="entry name" value="Multiheme cytochromes"/>
    <property type="match status" value="1"/>
</dbReference>
<proteinExistence type="predicted"/>
<accession>A0A1M6E4L8</accession>
<evidence type="ECO:0000313" key="2">
    <source>
        <dbReference type="EMBL" id="SHI80446.1"/>
    </source>
</evidence>
<organism evidence="2 3">
    <name type="scientific">Lutispora thermophila DSM 19022</name>
    <dbReference type="NCBI Taxonomy" id="1122184"/>
    <lineage>
        <taxon>Bacteria</taxon>
        <taxon>Bacillati</taxon>
        <taxon>Bacillota</taxon>
        <taxon>Clostridia</taxon>
        <taxon>Lutisporales</taxon>
        <taxon>Lutisporaceae</taxon>
        <taxon>Lutispora</taxon>
    </lineage>
</organism>
<dbReference type="InterPro" id="IPR036280">
    <property type="entry name" value="Multihaem_cyt_sf"/>
</dbReference>
<name>A0A1M6E4L8_9FIRM</name>
<sequence length="130" mass="15654">MFFIGIFGIESKEKEIKYLTNISCSHCHSESSMKLFKTYNFFHFFFIPLFKWNEKYNLICSNCNTLYEIPNEKGKRIERGEEIEITYWDLKEVKTDFYNSYTTGNRCSHCGRTIEPHFEYCPYCGTRLRI</sequence>
<reference evidence="2 3" key="1">
    <citation type="submission" date="2016-11" db="EMBL/GenBank/DDBJ databases">
        <authorList>
            <person name="Jaros S."/>
            <person name="Januszkiewicz K."/>
            <person name="Wedrychowicz H."/>
        </authorList>
    </citation>
    <scope>NUCLEOTIDE SEQUENCE [LARGE SCALE GENOMIC DNA]</scope>
    <source>
        <strain evidence="2 3">DSM 19022</strain>
    </source>
</reference>
<dbReference type="Proteomes" id="UP000184442">
    <property type="component" value="Unassembled WGS sequence"/>
</dbReference>
<feature type="domain" description="Zinc-ribbon 15" evidence="1">
    <location>
        <begin position="22"/>
        <end position="125"/>
    </location>
</feature>
<evidence type="ECO:0000259" key="1">
    <source>
        <dbReference type="Pfam" id="PF17032"/>
    </source>
</evidence>